<gene>
    <name evidence="1" type="ORF">D7M11_25580</name>
</gene>
<sequence>MNALPKRIRVLTDNGSGGPARYYAFPTVLPLPDGTLLVAYKNGDRHALDPEASLETLRYEPNSGEVVSRQTIDRTPGWIHQNPELTRMPDGTITLSVDIQRPGGVKMRMGLRVYRSDDESESFRDEGWFPQAGGYAYGYALDDAHWIGTEDKADLVTEQIEPAKVAVDLLAMSFPELAGGRRAVHALRSADSGHSWSHIRNLNEEFDFAFNECALLAYRDGYVIVARGDNQATRAYRTDREFRRTGESRWSDVYDSIAYIGRPKLFERAGNWYVLCRNVARGAPTSLRLYRFDPETLTLLGNVLLDENESQIGHSYYAEHLFTGEGEETRLHVITYAPHLVRDMPDIIAFTFDWAQIRESIG</sequence>
<dbReference type="Proteomes" id="UP000282311">
    <property type="component" value="Unassembled WGS sequence"/>
</dbReference>
<dbReference type="RefSeq" id="WP_120750108.1">
    <property type="nucleotide sequence ID" value="NZ_RBAH01000022.1"/>
</dbReference>
<organism evidence="1 2">
    <name type="scientific">Paenibacillus ginsengarvi</name>
    <dbReference type="NCBI Taxonomy" id="400777"/>
    <lineage>
        <taxon>Bacteria</taxon>
        <taxon>Bacillati</taxon>
        <taxon>Bacillota</taxon>
        <taxon>Bacilli</taxon>
        <taxon>Bacillales</taxon>
        <taxon>Paenibacillaceae</taxon>
        <taxon>Paenibacillus</taxon>
    </lineage>
</organism>
<keyword evidence="2" id="KW-1185">Reference proteome</keyword>
<accession>A0A3B0BU25</accession>
<dbReference type="AlphaFoldDB" id="A0A3B0BU25"/>
<comment type="caution">
    <text evidence="1">The sequence shown here is derived from an EMBL/GenBank/DDBJ whole genome shotgun (WGS) entry which is preliminary data.</text>
</comment>
<evidence type="ECO:0000313" key="2">
    <source>
        <dbReference type="Proteomes" id="UP000282311"/>
    </source>
</evidence>
<dbReference type="CDD" id="cd15482">
    <property type="entry name" value="Sialidase_non-viral"/>
    <property type="match status" value="1"/>
</dbReference>
<evidence type="ECO:0000313" key="1">
    <source>
        <dbReference type="EMBL" id="RKN75878.1"/>
    </source>
</evidence>
<protein>
    <recommendedName>
        <fullName evidence="3">Exo-alpha-sialidase</fullName>
    </recommendedName>
</protein>
<name>A0A3B0BU25_9BACL</name>
<dbReference type="SUPFAM" id="SSF50939">
    <property type="entry name" value="Sialidases"/>
    <property type="match status" value="1"/>
</dbReference>
<dbReference type="OrthoDB" id="257080at2"/>
<dbReference type="EMBL" id="RBAH01000022">
    <property type="protein sequence ID" value="RKN75878.1"/>
    <property type="molecule type" value="Genomic_DNA"/>
</dbReference>
<proteinExistence type="predicted"/>
<dbReference type="InterPro" id="IPR036278">
    <property type="entry name" value="Sialidase_sf"/>
</dbReference>
<reference evidence="1 2" key="1">
    <citation type="journal article" date="2007" name="Int. J. Syst. Evol. Microbiol.">
        <title>Paenibacillus ginsengarvi sp. nov., isolated from soil from ginseng cultivation.</title>
        <authorList>
            <person name="Yoon M.H."/>
            <person name="Ten L.N."/>
            <person name="Im W.T."/>
        </authorList>
    </citation>
    <scope>NUCLEOTIDE SEQUENCE [LARGE SCALE GENOMIC DNA]</scope>
    <source>
        <strain evidence="1 2">KCTC 13059</strain>
    </source>
</reference>
<dbReference type="Gene3D" id="2.120.10.10">
    <property type="match status" value="1"/>
</dbReference>
<evidence type="ECO:0008006" key="3">
    <source>
        <dbReference type="Google" id="ProtNLM"/>
    </source>
</evidence>